<organism evidence="1 2">
    <name type="scientific">Stylophora pistillata</name>
    <name type="common">Smooth cauliflower coral</name>
    <dbReference type="NCBI Taxonomy" id="50429"/>
    <lineage>
        <taxon>Eukaryota</taxon>
        <taxon>Metazoa</taxon>
        <taxon>Cnidaria</taxon>
        <taxon>Anthozoa</taxon>
        <taxon>Hexacorallia</taxon>
        <taxon>Scleractinia</taxon>
        <taxon>Astrocoeniina</taxon>
        <taxon>Pocilloporidae</taxon>
        <taxon>Stylophora</taxon>
    </lineage>
</organism>
<dbReference type="AlphaFoldDB" id="A0A2B4SSP3"/>
<reference evidence="2" key="1">
    <citation type="journal article" date="2017" name="bioRxiv">
        <title>Comparative analysis of the genomes of Stylophora pistillata and Acropora digitifera provides evidence for extensive differences between species of corals.</title>
        <authorList>
            <person name="Voolstra C.R."/>
            <person name="Li Y."/>
            <person name="Liew Y.J."/>
            <person name="Baumgarten S."/>
            <person name="Zoccola D."/>
            <person name="Flot J.-F."/>
            <person name="Tambutte S."/>
            <person name="Allemand D."/>
            <person name="Aranda M."/>
        </authorList>
    </citation>
    <scope>NUCLEOTIDE SEQUENCE [LARGE SCALE GENOMIC DNA]</scope>
</reference>
<dbReference type="Proteomes" id="UP000225706">
    <property type="component" value="Unassembled WGS sequence"/>
</dbReference>
<protein>
    <recommendedName>
        <fullName evidence="3">Exonuclease 1</fullName>
    </recommendedName>
</protein>
<name>A0A2B4SSP3_STYPI</name>
<dbReference type="EMBL" id="LSMT01000034">
    <property type="protein sequence ID" value="PFX31562.1"/>
    <property type="molecule type" value="Genomic_DNA"/>
</dbReference>
<accession>A0A2B4SSP3</accession>
<gene>
    <name evidence="1" type="ORF">AWC38_SpisGene3650</name>
</gene>
<keyword evidence="2" id="KW-1185">Reference proteome</keyword>
<proteinExistence type="predicted"/>
<evidence type="ECO:0000313" key="2">
    <source>
        <dbReference type="Proteomes" id="UP000225706"/>
    </source>
</evidence>
<sequence length="196" mass="21810">MNLRELAGQTAAIDASCWLHKGLSVSFAQTGRRDRGKENLIRKAAEDISPQEANKLRSQAVEISFDDITECINELAAGIVNTNNLEKVNSFPVFTKVVKRNESGGQLASSTEPTTNADTQNEHLKIIHVERHCMICQKIPCFPFLAMEFAKVHYKQGTETKSGFVQKTMASEVKQGEYLCTSHCEIEIEGKSYTVL</sequence>
<evidence type="ECO:0000313" key="1">
    <source>
        <dbReference type="EMBL" id="PFX31562.1"/>
    </source>
</evidence>
<comment type="caution">
    <text evidence="1">The sequence shown here is derived from an EMBL/GenBank/DDBJ whole genome shotgun (WGS) entry which is preliminary data.</text>
</comment>
<evidence type="ECO:0008006" key="3">
    <source>
        <dbReference type="Google" id="ProtNLM"/>
    </source>
</evidence>